<feature type="domain" description="Activator of Hsp90 ATPase homologue 1/2-like C-terminal" evidence="2">
    <location>
        <begin position="23"/>
        <end position="133"/>
    </location>
</feature>
<dbReference type="SUPFAM" id="SSF55961">
    <property type="entry name" value="Bet v1-like"/>
    <property type="match status" value="1"/>
</dbReference>
<dbReference type="AlphaFoldDB" id="A0A511ZKA5"/>
<dbReference type="Proteomes" id="UP000321558">
    <property type="component" value="Unassembled WGS sequence"/>
</dbReference>
<dbReference type="OrthoDB" id="9803476at2"/>
<dbReference type="Gene3D" id="3.30.530.20">
    <property type="match status" value="1"/>
</dbReference>
<comment type="similarity">
    <text evidence="1">Belongs to the AHA1 family.</text>
</comment>
<reference evidence="3 4" key="1">
    <citation type="submission" date="2019-07" db="EMBL/GenBank/DDBJ databases">
        <title>Whole genome shotgun sequence of Oceanobacillus sojae NBRC 105379.</title>
        <authorList>
            <person name="Hosoyama A."/>
            <person name="Uohara A."/>
            <person name="Ohji S."/>
            <person name="Ichikawa N."/>
        </authorList>
    </citation>
    <scope>NUCLEOTIDE SEQUENCE [LARGE SCALE GENOMIC DNA]</scope>
    <source>
        <strain evidence="3 4">NBRC 105379</strain>
    </source>
</reference>
<dbReference type="EMBL" id="BJYM01000010">
    <property type="protein sequence ID" value="GEN87859.1"/>
    <property type="molecule type" value="Genomic_DNA"/>
</dbReference>
<evidence type="ECO:0000313" key="4">
    <source>
        <dbReference type="Proteomes" id="UP000321558"/>
    </source>
</evidence>
<dbReference type="RefSeq" id="WP_147210813.1">
    <property type="nucleotide sequence ID" value="NZ_BJYM01000010.1"/>
</dbReference>
<comment type="caution">
    <text evidence="3">The sequence shown here is derived from an EMBL/GenBank/DDBJ whole genome shotgun (WGS) entry which is preliminary data.</text>
</comment>
<evidence type="ECO:0000259" key="2">
    <source>
        <dbReference type="Pfam" id="PF08327"/>
    </source>
</evidence>
<sequence length="164" mass="19016">MLAAVEKTENGYIATFARNFNSSVDEVWGTLIKNDKLQQWMPNLEVVDLRKSRKMKFNMNDGTGNSFEIAILDFQPQTYWQFEWGEGSVRFELEQTGDACVLVLKEYIPVLDDHVPKDLAGWHICLDMFEAALTGRPAGFPKESWKMKYEAYKKIVHPFLQEDK</sequence>
<accession>A0A511ZKA5</accession>
<dbReference type="InterPro" id="IPR023393">
    <property type="entry name" value="START-like_dom_sf"/>
</dbReference>
<dbReference type="InterPro" id="IPR013538">
    <property type="entry name" value="ASHA1/2-like_C"/>
</dbReference>
<dbReference type="Pfam" id="PF08327">
    <property type="entry name" value="AHSA1"/>
    <property type="match status" value="1"/>
</dbReference>
<evidence type="ECO:0000313" key="3">
    <source>
        <dbReference type="EMBL" id="GEN87859.1"/>
    </source>
</evidence>
<proteinExistence type="inferred from homology"/>
<keyword evidence="4" id="KW-1185">Reference proteome</keyword>
<evidence type="ECO:0000256" key="1">
    <source>
        <dbReference type="ARBA" id="ARBA00006817"/>
    </source>
</evidence>
<dbReference type="CDD" id="cd08899">
    <property type="entry name" value="SRPBCC_CalC_Aha1-like_6"/>
    <property type="match status" value="1"/>
</dbReference>
<organism evidence="3 4">
    <name type="scientific">Oceanobacillus sojae</name>
    <dbReference type="NCBI Taxonomy" id="582851"/>
    <lineage>
        <taxon>Bacteria</taxon>
        <taxon>Bacillati</taxon>
        <taxon>Bacillota</taxon>
        <taxon>Bacilli</taxon>
        <taxon>Bacillales</taxon>
        <taxon>Bacillaceae</taxon>
        <taxon>Oceanobacillus</taxon>
    </lineage>
</organism>
<protein>
    <recommendedName>
        <fullName evidence="2">Activator of Hsp90 ATPase homologue 1/2-like C-terminal domain-containing protein</fullName>
    </recommendedName>
</protein>
<gene>
    <name evidence="3" type="ORF">OSO01_25980</name>
</gene>
<name>A0A511ZKA5_9BACI</name>